<keyword evidence="3" id="KW-1185">Reference proteome</keyword>
<sequence>MVLAAANVVFPRIARRRGTQVHSSFRWATGYGPPKPWGKHQYLGTNARPVHQQTALRLVHGVYGYPLLVQKIKILKMDEDGAPSHLPSDCGEGDDNASCAVRTASRRPHGGPRRDSQNSRGNATSSAGARRSIRSRTRSADSSTGRSTVGCSGGSGSIGGSGAGARAPGGVLPKDVPGRATSAMTVTRAHPRANARD</sequence>
<protein>
    <submittedName>
        <fullName evidence="2">Uncharacterized protein</fullName>
    </submittedName>
</protein>
<accession>K0SVM6</accession>
<feature type="region of interest" description="Disordered" evidence="1">
    <location>
        <begin position="103"/>
        <end position="197"/>
    </location>
</feature>
<dbReference type="AlphaFoldDB" id="K0SVM6"/>
<name>K0SVM6_THAOC</name>
<dbReference type="EMBL" id="AGNL01016511">
    <property type="protein sequence ID" value="EJK65046.1"/>
    <property type="molecule type" value="Genomic_DNA"/>
</dbReference>
<comment type="caution">
    <text evidence="2">The sequence shown here is derived from an EMBL/GenBank/DDBJ whole genome shotgun (WGS) entry which is preliminary data.</text>
</comment>
<reference evidence="2 3" key="1">
    <citation type="journal article" date="2012" name="Genome Biol.">
        <title>Genome and low-iron response of an oceanic diatom adapted to chronic iron limitation.</title>
        <authorList>
            <person name="Lommer M."/>
            <person name="Specht M."/>
            <person name="Roy A.S."/>
            <person name="Kraemer L."/>
            <person name="Andreson R."/>
            <person name="Gutowska M.A."/>
            <person name="Wolf J."/>
            <person name="Bergner S.V."/>
            <person name="Schilhabel M.B."/>
            <person name="Klostermeier U.C."/>
            <person name="Beiko R.G."/>
            <person name="Rosenstiel P."/>
            <person name="Hippler M."/>
            <person name="Laroche J."/>
        </authorList>
    </citation>
    <scope>NUCLEOTIDE SEQUENCE [LARGE SCALE GENOMIC DNA]</scope>
    <source>
        <strain evidence="2 3">CCMP1005</strain>
    </source>
</reference>
<evidence type="ECO:0000313" key="3">
    <source>
        <dbReference type="Proteomes" id="UP000266841"/>
    </source>
</evidence>
<feature type="compositionally biased region" description="Low complexity" evidence="1">
    <location>
        <begin position="140"/>
        <end position="150"/>
    </location>
</feature>
<organism evidence="2 3">
    <name type="scientific">Thalassiosira oceanica</name>
    <name type="common">Marine diatom</name>
    <dbReference type="NCBI Taxonomy" id="159749"/>
    <lineage>
        <taxon>Eukaryota</taxon>
        <taxon>Sar</taxon>
        <taxon>Stramenopiles</taxon>
        <taxon>Ochrophyta</taxon>
        <taxon>Bacillariophyta</taxon>
        <taxon>Coscinodiscophyceae</taxon>
        <taxon>Thalassiosirophycidae</taxon>
        <taxon>Thalassiosirales</taxon>
        <taxon>Thalassiosiraceae</taxon>
        <taxon>Thalassiosira</taxon>
    </lineage>
</organism>
<evidence type="ECO:0000256" key="1">
    <source>
        <dbReference type="SAM" id="MobiDB-lite"/>
    </source>
</evidence>
<gene>
    <name evidence="2" type="ORF">THAOC_14155</name>
</gene>
<dbReference type="eggNOG" id="ENOG502RZ2E">
    <property type="taxonomic scope" value="Eukaryota"/>
</dbReference>
<feature type="compositionally biased region" description="Gly residues" evidence="1">
    <location>
        <begin position="151"/>
        <end position="163"/>
    </location>
</feature>
<evidence type="ECO:0000313" key="2">
    <source>
        <dbReference type="EMBL" id="EJK65046.1"/>
    </source>
</evidence>
<dbReference type="Proteomes" id="UP000266841">
    <property type="component" value="Unassembled WGS sequence"/>
</dbReference>
<proteinExistence type="predicted"/>